<feature type="compositionally biased region" description="Basic and acidic residues" evidence="9">
    <location>
        <begin position="670"/>
        <end position="684"/>
    </location>
</feature>
<feature type="compositionally biased region" description="Basic and acidic residues" evidence="9">
    <location>
        <begin position="207"/>
        <end position="221"/>
    </location>
</feature>
<feature type="transmembrane region" description="Helical" evidence="10">
    <location>
        <begin position="976"/>
        <end position="1001"/>
    </location>
</feature>
<keyword evidence="3" id="KW-0813">Transport</keyword>
<keyword evidence="8" id="KW-0915">Sodium</keyword>
<dbReference type="EMBL" id="ADTU01024281">
    <property type="status" value="NOT_ANNOTATED_CDS"/>
    <property type="molecule type" value="Genomic_DNA"/>
</dbReference>
<keyword evidence="4 10" id="KW-0812">Transmembrane</keyword>
<comment type="subcellular location">
    <subcellularLocation>
        <location evidence="1">Membrane</location>
        <topology evidence="1">Multi-pass membrane protein</topology>
    </subcellularLocation>
</comment>
<name>A0A158NRR7_ATTCE</name>
<evidence type="ECO:0000256" key="1">
    <source>
        <dbReference type="ARBA" id="ARBA00004141"/>
    </source>
</evidence>
<dbReference type="eggNOG" id="KOG0297">
    <property type="taxonomic scope" value="Eukaryota"/>
</dbReference>
<dbReference type="Proteomes" id="UP000005205">
    <property type="component" value="Unassembled WGS sequence"/>
</dbReference>
<dbReference type="EMBL" id="ADTU01024277">
    <property type="status" value="NOT_ANNOTATED_CDS"/>
    <property type="molecule type" value="Genomic_DNA"/>
</dbReference>
<evidence type="ECO:0000313" key="12">
    <source>
        <dbReference type="Proteomes" id="UP000005205"/>
    </source>
</evidence>
<dbReference type="EnsemblMetazoa" id="XM_012204835.1">
    <property type="protein sequence ID" value="XP_012060225.1"/>
    <property type="gene ID" value="LOC105623442"/>
</dbReference>
<organism evidence="11 12">
    <name type="scientific">Atta cephalotes</name>
    <name type="common">Leafcutter ant</name>
    <dbReference type="NCBI Taxonomy" id="12957"/>
    <lineage>
        <taxon>Eukaryota</taxon>
        <taxon>Metazoa</taxon>
        <taxon>Ecdysozoa</taxon>
        <taxon>Arthropoda</taxon>
        <taxon>Hexapoda</taxon>
        <taxon>Insecta</taxon>
        <taxon>Pterygota</taxon>
        <taxon>Neoptera</taxon>
        <taxon>Endopterygota</taxon>
        <taxon>Hymenoptera</taxon>
        <taxon>Apocrita</taxon>
        <taxon>Aculeata</taxon>
        <taxon>Formicoidea</taxon>
        <taxon>Formicidae</taxon>
        <taxon>Myrmicinae</taxon>
        <taxon>Atta</taxon>
    </lineage>
</organism>
<feature type="region of interest" description="Disordered" evidence="9">
    <location>
        <begin position="1321"/>
        <end position="1340"/>
    </location>
</feature>
<evidence type="ECO:0000256" key="9">
    <source>
        <dbReference type="SAM" id="MobiDB-lite"/>
    </source>
</evidence>
<feature type="transmembrane region" description="Helical" evidence="10">
    <location>
        <begin position="865"/>
        <end position="882"/>
    </location>
</feature>
<dbReference type="FunCoup" id="A0A158NRR7">
    <property type="interactions" value="65"/>
</dbReference>
<feature type="region of interest" description="Disordered" evidence="9">
    <location>
        <begin position="1563"/>
        <end position="1608"/>
    </location>
</feature>
<feature type="transmembrane region" description="Helical" evidence="10">
    <location>
        <begin position="1253"/>
        <end position="1275"/>
    </location>
</feature>
<sequence>MASNEDGDLIDLGNDVCVSRITVDDATPEEQEHLLDVCPPKLEQKLSLTKQQERVLNSTDNGDILVTLGHDQVVPIRKRIDVVSSDTIKRVRDITRNLEPVIHRTCSGINEETQQDTVDYATISSCERTRETSTLRHEDETYETREINNAFDFLTEHDDNEDQVEMSCSDRARNENIDSHCMISPVSLLIGGEEDRVNYPFESSRISNEEANGRSDVEETKAVTPSEYDAQPDDSVYESPPNSNKFREDNSPKDRIVSIDSESRMRVVLKRRGEENVALERGSKRRSFQEFHRKSWTEGANLNSAFTDGLPGIDRSTSLKEYRCGPSISNCGTSFLTRQPPEVESAIKPSEDVCSEGSEVDWSWLEEVEYLRAAESLATTGERERSEQGGRVSAVPTNGSAGRRRASEHRETAMGRSVAMSVTATAKSLAGGGSRWPSSSGALLLDRQNNNNNNRRSSGRHRRYRNGNNNNNDGDDDDDEAATARCNATNEAVDRENRDGATTTVTVAAVAATANSWMRASMRRLRHLRLPEGTQRANVGGNESANRRAAIVSAPNSLPDIALIAPEILAAQTNGSSASGALLRPSSAPARNVIAGVATPRRTGRQFAGGRAQGTRNREVSSRQGSLGSTTTASDTTVSGNTTCSSSFGGVSSSAPSSTATSPQRAALRRICERQRDANRHNDRNEDDDEDENPLGKWPHALSSTFACLGCTLGLFNISRFAILSIQFGANFMIQFLILSLILGIPLLTLQVCLGQRLAAGSVDMWSISPICQGVGIALLVAQAFIGVYSIVGVSWMFVFFRDSFITKQDKYRWAEPFLLYREDNRFTHNITASYKLHETVPDYFSGAVLQRHHLIDSNPGVVTLKFQVAFNLAVVWMIVFVSLSKGLRSYGKVVYVFTLAPVFGTLVLCAKLIGLIPPGSFHQLFPATVWSEFFINGKSWVAASNEVFLTWGLLGAAAMQIAAHNKHKHFLQRDISLVVILTFVVLFLAAFLANTCVQILRLHGYIYTTSSFERISGYTFMRLANDPAPPGYSITPERFMSHASFLLGQRVIRPGVDTSTESGYQVLRLATELVPSTLALLGTEQVSPFWAVLFYFILILFGIAQQLAIWHCVITGIMAINTKMMKLWETTITFFSCACGYILGLPMATELGIYVVYYLDYTVGGAWWIIFLYLIQIVALFAIRGRPHSGEAVVAELFPPSGRYLKYWAAPLLSFTWTVVLPLTLVALSIIVFKSGDFWELYSYRRTSKDYWVVWARQLGTAIQLTPILIIPVVSAIQACRYLNNGPPDIFDSEQVAVTINHCEQCNGRIQLLCRPMDPEEPRDAQTQIGNDTSTSLHGNGILPTATTEIPFEDPPPKYTPPPSYTTATGARIAKMLRQSFRRSVRRIANVLGESSAPRQRPALQPPPPDYATVLVEMNQSGAQMSHDHVAIHVLSEPRPDVTNTGDSRHGIVSAVERRHRPNTIDRASKIGIASRSRTIERTHSTIDHGRRCANATTNTLSGSNLTAADVANLLRSSIRRGTTRTQHSLRRSFCHEAPTMAASVENLVEAAAPIGEDSLILSKDTPLVPDEQVDDRNRRDGDDHDDGNDGEEKKTASEMESSVSVI</sequence>
<feature type="transmembrane region" description="Helical" evidence="10">
    <location>
        <begin position="1133"/>
        <end position="1160"/>
    </location>
</feature>
<reference evidence="11" key="2">
    <citation type="submission" date="2016-04" db="UniProtKB">
        <authorList>
            <consortium name="EnsemblMetazoa"/>
        </authorList>
    </citation>
    <scope>IDENTIFICATION</scope>
</reference>
<dbReference type="PANTHER" id="PTHR11616">
    <property type="entry name" value="SODIUM/CHLORIDE DEPENDENT TRANSPORTER"/>
    <property type="match status" value="1"/>
</dbReference>
<keyword evidence="5" id="KW-0769">Symport</keyword>
<dbReference type="PRINTS" id="PR00176">
    <property type="entry name" value="NANEUSMPORT"/>
</dbReference>
<evidence type="ECO:0000256" key="7">
    <source>
        <dbReference type="ARBA" id="ARBA00023136"/>
    </source>
</evidence>
<dbReference type="InParanoid" id="A0A158NRR7"/>
<evidence type="ECO:0008006" key="13">
    <source>
        <dbReference type="Google" id="ProtNLM"/>
    </source>
</evidence>
<evidence type="ECO:0000313" key="11">
    <source>
        <dbReference type="EnsemblMetazoa" id="XP_012060225.1"/>
    </source>
</evidence>
<evidence type="ECO:0000256" key="3">
    <source>
        <dbReference type="ARBA" id="ARBA00022448"/>
    </source>
</evidence>
<dbReference type="eggNOG" id="KOG3660">
    <property type="taxonomic scope" value="Eukaryota"/>
</dbReference>
<dbReference type="PANTHER" id="PTHR11616:SF323">
    <property type="entry name" value="SODIUM-DEPENDENT TRANSPORTER BEDRAGGLED"/>
    <property type="match status" value="1"/>
</dbReference>
<feature type="transmembrane region" description="Helical" evidence="10">
    <location>
        <begin position="894"/>
        <end position="917"/>
    </location>
</feature>
<protein>
    <recommendedName>
        <fullName evidence="13">Transporter</fullName>
    </recommendedName>
</protein>
<feature type="region of interest" description="Disordered" evidence="9">
    <location>
        <begin position="429"/>
        <end position="481"/>
    </location>
</feature>
<accession>A0A158NRR7</accession>
<feature type="region of interest" description="Disordered" evidence="9">
    <location>
        <begin position="595"/>
        <end position="695"/>
    </location>
</feature>
<dbReference type="InterPro" id="IPR037272">
    <property type="entry name" value="SNS_sf"/>
</dbReference>
<dbReference type="GO" id="GO:0015179">
    <property type="term" value="F:L-amino acid transmembrane transporter activity"/>
    <property type="evidence" value="ECO:0007669"/>
    <property type="project" value="TreeGrafter"/>
</dbReference>
<evidence type="ECO:0000256" key="10">
    <source>
        <dbReference type="SAM" id="Phobius"/>
    </source>
</evidence>
<feature type="region of interest" description="Disordered" evidence="9">
    <location>
        <begin position="377"/>
        <end position="417"/>
    </location>
</feature>
<keyword evidence="8" id="KW-0479">Metal-binding</keyword>
<feature type="compositionally biased region" description="Polar residues" evidence="9">
    <location>
        <begin position="1326"/>
        <end position="1339"/>
    </location>
</feature>
<dbReference type="GO" id="GO:0046872">
    <property type="term" value="F:metal ion binding"/>
    <property type="evidence" value="ECO:0007669"/>
    <property type="project" value="UniProtKB-KW"/>
</dbReference>
<comment type="similarity">
    <text evidence="2">Belongs to the sodium:neurotransmitter symporter (SNF) (TC 2.A.22) family.</text>
</comment>
<feature type="transmembrane region" description="Helical" evidence="10">
    <location>
        <begin position="1205"/>
        <end position="1233"/>
    </location>
</feature>
<dbReference type="GO" id="GO:0089718">
    <property type="term" value="P:amino acid import across plasma membrane"/>
    <property type="evidence" value="ECO:0007669"/>
    <property type="project" value="TreeGrafter"/>
</dbReference>
<feature type="region of interest" description="Disordered" evidence="9">
    <location>
        <begin position="203"/>
        <end position="254"/>
    </location>
</feature>
<feature type="transmembrane region" description="Helical" evidence="10">
    <location>
        <begin position="775"/>
        <end position="801"/>
    </location>
</feature>
<evidence type="ECO:0000256" key="2">
    <source>
        <dbReference type="ARBA" id="ARBA00006459"/>
    </source>
</evidence>
<evidence type="ECO:0000256" key="8">
    <source>
        <dbReference type="PIRSR" id="PIRSR600175-1"/>
    </source>
</evidence>
<dbReference type="EMBL" id="ADTU01024280">
    <property type="status" value="NOT_ANNOTATED_CDS"/>
    <property type="molecule type" value="Genomic_DNA"/>
</dbReference>
<dbReference type="EMBL" id="ADTU01024279">
    <property type="status" value="NOT_ANNOTATED_CDS"/>
    <property type="molecule type" value="Genomic_DNA"/>
</dbReference>
<feature type="binding site" evidence="8">
    <location>
        <position position="710"/>
    </location>
    <ligand>
        <name>Na(+)</name>
        <dbReference type="ChEBI" id="CHEBI:29101"/>
        <label>1</label>
    </ligand>
</feature>
<keyword evidence="7 10" id="KW-0472">Membrane</keyword>
<feature type="compositionally biased region" description="Basic and acidic residues" evidence="9">
    <location>
        <begin position="245"/>
        <end position="254"/>
    </location>
</feature>
<feature type="compositionally biased region" description="Low complexity" evidence="9">
    <location>
        <begin position="446"/>
        <end position="456"/>
    </location>
</feature>
<keyword evidence="12" id="KW-1185">Reference proteome</keyword>
<feature type="transmembrane region" description="Helical" evidence="10">
    <location>
        <begin position="941"/>
        <end position="964"/>
    </location>
</feature>
<evidence type="ECO:0000256" key="4">
    <source>
        <dbReference type="ARBA" id="ARBA00022692"/>
    </source>
</evidence>
<gene>
    <name evidence="11" type="primary">105623442</name>
</gene>
<evidence type="ECO:0000256" key="6">
    <source>
        <dbReference type="ARBA" id="ARBA00022989"/>
    </source>
</evidence>
<dbReference type="KEGG" id="acep:105623442"/>
<keyword evidence="6 10" id="KW-1133">Transmembrane helix</keyword>
<dbReference type="Pfam" id="PF00209">
    <property type="entry name" value="SNF"/>
    <property type="match status" value="1"/>
</dbReference>
<dbReference type="InterPro" id="IPR000175">
    <property type="entry name" value="Na/ntran_symport"/>
</dbReference>
<feature type="transmembrane region" description="Helical" evidence="10">
    <location>
        <begin position="732"/>
        <end position="754"/>
    </location>
</feature>
<dbReference type="PROSITE" id="PS50267">
    <property type="entry name" value="NA_NEUROTRAN_SYMP_3"/>
    <property type="match status" value="1"/>
</dbReference>
<dbReference type="SUPFAM" id="SSF161070">
    <property type="entry name" value="SNF-like"/>
    <property type="match status" value="1"/>
</dbReference>
<feature type="transmembrane region" description="Helical" evidence="10">
    <location>
        <begin position="1166"/>
        <end position="1184"/>
    </location>
</feature>
<feature type="compositionally biased region" description="Polar residues" evidence="9">
    <location>
        <begin position="622"/>
        <end position="644"/>
    </location>
</feature>
<feature type="transmembrane region" description="Helical" evidence="10">
    <location>
        <begin position="1090"/>
        <end position="1121"/>
    </location>
</feature>
<proteinExistence type="inferred from homology"/>
<feature type="binding site" evidence="8">
    <location>
        <position position="717"/>
    </location>
    <ligand>
        <name>Na(+)</name>
        <dbReference type="ChEBI" id="CHEBI:29101"/>
        <label>1</label>
    </ligand>
</feature>
<reference evidence="12" key="1">
    <citation type="journal article" date="2011" name="PLoS Genet.">
        <title>The genome sequence of the leaf-cutter ant Atta cephalotes reveals insights into its obligate symbiotic lifestyle.</title>
        <authorList>
            <person name="Suen G."/>
            <person name="Teiling C."/>
            <person name="Li L."/>
            <person name="Holt C."/>
            <person name="Abouheif E."/>
            <person name="Bornberg-Bauer E."/>
            <person name="Bouffard P."/>
            <person name="Caldera E.J."/>
            <person name="Cash E."/>
            <person name="Cavanaugh A."/>
            <person name="Denas O."/>
            <person name="Elhaik E."/>
            <person name="Fave M.J."/>
            <person name="Gadau J."/>
            <person name="Gibson J.D."/>
            <person name="Graur D."/>
            <person name="Grubbs K.J."/>
            <person name="Hagen D.E."/>
            <person name="Harkins T.T."/>
            <person name="Helmkampf M."/>
            <person name="Hu H."/>
            <person name="Johnson B.R."/>
            <person name="Kim J."/>
            <person name="Marsh S.E."/>
            <person name="Moeller J.A."/>
            <person name="Munoz-Torres M.C."/>
            <person name="Murphy M.C."/>
            <person name="Naughton M.C."/>
            <person name="Nigam S."/>
            <person name="Overson R."/>
            <person name="Rajakumar R."/>
            <person name="Reese J.T."/>
            <person name="Scott J.J."/>
            <person name="Smith C.R."/>
            <person name="Tao S."/>
            <person name="Tsutsui N.D."/>
            <person name="Viljakainen L."/>
            <person name="Wissler L."/>
            <person name="Yandell M.D."/>
            <person name="Zimmer F."/>
            <person name="Taylor J."/>
            <person name="Slater S.C."/>
            <person name="Clifton S.W."/>
            <person name="Warren W.C."/>
            <person name="Elsik C.G."/>
            <person name="Smith C.D."/>
            <person name="Weinstock G.M."/>
            <person name="Gerardo N.M."/>
            <person name="Currie C.R."/>
        </authorList>
    </citation>
    <scope>NUCLEOTIDE SEQUENCE [LARGE SCALE GENOMIC DNA]</scope>
</reference>
<evidence type="ECO:0000256" key="5">
    <source>
        <dbReference type="ARBA" id="ARBA00022847"/>
    </source>
</evidence>
<dbReference type="EMBL" id="ADTU01024278">
    <property type="status" value="NOT_ANNOTATED_CDS"/>
    <property type="molecule type" value="Genomic_DNA"/>
</dbReference>
<dbReference type="GO" id="GO:0005283">
    <property type="term" value="F:amino acid:sodium symporter activity"/>
    <property type="evidence" value="ECO:0007669"/>
    <property type="project" value="TreeGrafter"/>
</dbReference>
<dbReference type="EMBL" id="ADTU01024282">
    <property type="status" value="NOT_ANNOTATED_CDS"/>
    <property type="molecule type" value="Genomic_DNA"/>
</dbReference>
<dbReference type="OrthoDB" id="6366319at2759"/>
<feature type="compositionally biased region" description="Low complexity" evidence="9">
    <location>
        <begin position="645"/>
        <end position="663"/>
    </location>
</feature>
<dbReference type="GO" id="GO:0005886">
    <property type="term" value="C:plasma membrane"/>
    <property type="evidence" value="ECO:0007669"/>
    <property type="project" value="TreeGrafter"/>
</dbReference>